<evidence type="ECO:0000259" key="1">
    <source>
        <dbReference type="Pfam" id="PF03732"/>
    </source>
</evidence>
<dbReference type="Pfam" id="PF03732">
    <property type="entry name" value="Retrotrans_gag"/>
    <property type="match status" value="1"/>
</dbReference>
<protein>
    <submittedName>
        <fullName evidence="2">Ribonuclease H</fullName>
    </submittedName>
</protein>
<proteinExistence type="predicted"/>
<accession>A0ABD1VYH5</accession>
<reference evidence="3" key="1">
    <citation type="submission" date="2024-07" db="EMBL/GenBank/DDBJ databases">
        <title>Two chromosome-level genome assemblies of Korean endemic species Abeliophyllum distichum and Forsythia ovata (Oleaceae).</title>
        <authorList>
            <person name="Jang H."/>
        </authorList>
    </citation>
    <scope>NUCLEOTIDE SEQUENCE [LARGE SCALE GENOMIC DNA]</scope>
</reference>
<gene>
    <name evidence="2" type="ORF">Adt_03389</name>
</gene>
<comment type="caution">
    <text evidence="2">The sequence shown here is derived from an EMBL/GenBank/DDBJ whole genome shotgun (WGS) entry which is preliminary data.</text>
</comment>
<dbReference type="InterPro" id="IPR005162">
    <property type="entry name" value="Retrotrans_gag_dom"/>
</dbReference>
<name>A0ABD1VYH5_9LAMI</name>
<dbReference type="PANTHER" id="PTHR33223:SF10">
    <property type="entry name" value="AMINOTRANSFERASE-LIKE PLANT MOBILE DOMAIN-CONTAINING PROTEIN"/>
    <property type="match status" value="1"/>
</dbReference>
<dbReference type="AlphaFoldDB" id="A0ABD1VYH5"/>
<dbReference type="Proteomes" id="UP001604336">
    <property type="component" value="Unassembled WGS sequence"/>
</dbReference>
<organism evidence="2 3">
    <name type="scientific">Abeliophyllum distichum</name>
    <dbReference type="NCBI Taxonomy" id="126358"/>
    <lineage>
        <taxon>Eukaryota</taxon>
        <taxon>Viridiplantae</taxon>
        <taxon>Streptophyta</taxon>
        <taxon>Embryophyta</taxon>
        <taxon>Tracheophyta</taxon>
        <taxon>Spermatophyta</taxon>
        <taxon>Magnoliopsida</taxon>
        <taxon>eudicotyledons</taxon>
        <taxon>Gunneridae</taxon>
        <taxon>Pentapetalae</taxon>
        <taxon>asterids</taxon>
        <taxon>lamiids</taxon>
        <taxon>Lamiales</taxon>
        <taxon>Oleaceae</taxon>
        <taxon>Forsythieae</taxon>
        <taxon>Abeliophyllum</taxon>
    </lineage>
</organism>
<evidence type="ECO:0000313" key="2">
    <source>
        <dbReference type="EMBL" id="KAL2542411.1"/>
    </source>
</evidence>
<sequence>MSLQRVTPALKCRAFHLTLSGGAKRWYNKLVTGSKSSWPELKKNFINYFSSGKLTSAPVQRLHDIRQAKSEPLQSYLSRFNEEMLFCERMDVEALSTLNGGLDMNLYFWRDVHNKNSTTFDQLVEMITEEITNVNMIIHRNRVGLAPN</sequence>
<keyword evidence="3" id="KW-1185">Reference proteome</keyword>
<dbReference type="EMBL" id="JBFOLK010000001">
    <property type="protein sequence ID" value="KAL2542411.1"/>
    <property type="molecule type" value="Genomic_DNA"/>
</dbReference>
<dbReference type="PANTHER" id="PTHR33223">
    <property type="entry name" value="CCHC-TYPE DOMAIN-CONTAINING PROTEIN"/>
    <property type="match status" value="1"/>
</dbReference>
<feature type="domain" description="Retrotransposon gag" evidence="1">
    <location>
        <begin position="14"/>
        <end position="102"/>
    </location>
</feature>
<evidence type="ECO:0000313" key="3">
    <source>
        <dbReference type="Proteomes" id="UP001604336"/>
    </source>
</evidence>